<feature type="domain" description="Histidine kinase" evidence="6">
    <location>
        <begin position="806"/>
        <end position="894"/>
    </location>
</feature>
<dbReference type="OrthoDB" id="5401121at2"/>
<dbReference type="Gene3D" id="3.30.450.20">
    <property type="entry name" value="PAS domain"/>
    <property type="match status" value="4"/>
</dbReference>
<dbReference type="SMART" id="SM00086">
    <property type="entry name" value="PAC"/>
    <property type="match status" value="4"/>
</dbReference>
<feature type="domain" description="PAS" evidence="7">
    <location>
        <begin position="73"/>
        <end position="143"/>
    </location>
</feature>
<dbReference type="PROSITE" id="PS50113">
    <property type="entry name" value="PAC"/>
    <property type="match status" value="1"/>
</dbReference>
<dbReference type="PRINTS" id="PR00344">
    <property type="entry name" value="BCTRLSENSOR"/>
</dbReference>
<reference evidence="9 10" key="1">
    <citation type="submission" date="2019-04" db="EMBL/GenBank/DDBJ databases">
        <authorList>
            <person name="Feng G."/>
            <person name="Zhang J."/>
            <person name="Zhu H."/>
        </authorList>
    </citation>
    <scope>NUCLEOTIDE SEQUENCE [LARGE SCALE GENOMIC DNA]</scope>
    <source>
        <strain evidence="9 10">JCM 19491</strain>
    </source>
</reference>
<evidence type="ECO:0000313" key="9">
    <source>
        <dbReference type="EMBL" id="TGD79795.1"/>
    </source>
</evidence>
<dbReference type="EMBL" id="SRKZ01000004">
    <property type="protein sequence ID" value="TGD79795.1"/>
    <property type="molecule type" value="Genomic_DNA"/>
</dbReference>
<dbReference type="InterPro" id="IPR013655">
    <property type="entry name" value="PAS_fold_3"/>
</dbReference>
<keyword evidence="10" id="KW-1185">Reference proteome</keyword>
<gene>
    <name evidence="9" type="ORF">EU557_16420</name>
</gene>
<evidence type="ECO:0000259" key="7">
    <source>
        <dbReference type="PROSITE" id="PS50112"/>
    </source>
</evidence>
<dbReference type="InterPro" id="IPR001610">
    <property type="entry name" value="PAC"/>
</dbReference>
<dbReference type="SUPFAM" id="SSF55785">
    <property type="entry name" value="PYP-like sensor domain (PAS domain)"/>
    <property type="match status" value="5"/>
</dbReference>
<accession>A0A4Z0MKT8</accession>
<dbReference type="InterPro" id="IPR003594">
    <property type="entry name" value="HATPase_dom"/>
</dbReference>
<dbReference type="Gene3D" id="2.10.70.100">
    <property type="match status" value="1"/>
</dbReference>
<comment type="caution">
    <text evidence="9">The sequence shown here is derived from an EMBL/GenBank/DDBJ whole genome shotgun (WGS) entry which is preliminary data.</text>
</comment>
<dbReference type="InterPro" id="IPR004358">
    <property type="entry name" value="Sig_transdc_His_kin-like_C"/>
</dbReference>
<evidence type="ECO:0000256" key="4">
    <source>
        <dbReference type="ARBA" id="ARBA00022679"/>
    </source>
</evidence>
<dbReference type="InterPro" id="IPR000014">
    <property type="entry name" value="PAS"/>
</dbReference>
<dbReference type="InterPro" id="IPR013656">
    <property type="entry name" value="PAS_4"/>
</dbReference>
<dbReference type="SUPFAM" id="SSF55874">
    <property type="entry name" value="ATPase domain of HSP90 chaperone/DNA topoisomerase II/histidine kinase"/>
    <property type="match status" value="1"/>
</dbReference>
<dbReference type="Gene3D" id="1.20.5.1930">
    <property type="match status" value="1"/>
</dbReference>
<dbReference type="PROSITE" id="PS50112">
    <property type="entry name" value="PAS"/>
    <property type="match status" value="2"/>
</dbReference>
<keyword evidence="5" id="KW-0418">Kinase</keyword>
<evidence type="ECO:0000256" key="1">
    <source>
        <dbReference type="ARBA" id="ARBA00000085"/>
    </source>
</evidence>
<keyword evidence="4" id="KW-0808">Transferase</keyword>
<evidence type="ECO:0000259" key="6">
    <source>
        <dbReference type="PROSITE" id="PS50109"/>
    </source>
</evidence>
<dbReference type="PROSITE" id="PS50109">
    <property type="entry name" value="HIS_KIN"/>
    <property type="match status" value="1"/>
</dbReference>
<dbReference type="Pfam" id="PF13426">
    <property type="entry name" value="PAS_9"/>
    <property type="match status" value="2"/>
</dbReference>
<keyword evidence="3" id="KW-0597">Phosphoprotein</keyword>
<dbReference type="GO" id="GO:0004673">
    <property type="term" value="F:protein histidine kinase activity"/>
    <property type="evidence" value="ECO:0007669"/>
    <property type="project" value="UniProtKB-EC"/>
</dbReference>
<evidence type="ECO:0000256" key="3">
    <source>
        <dbReference type="ARBA" id="ARBA00022553"/>
    </source>
</evidence>
<sequence length="894" mass="101207">MDANSPSPDHDAAGAAMLRLRAHAERARLVSQSMDDKSPDEVRRLVQELQIHQIELGMQYEELLQAQAESEMLRSQYVDLYDFAPVGYCTITSSGEIKQLNLHLSQLLGLTRSQLLGRRLGLFVNLEQRNQFGDFLDKVLTLDQRQSCSLEMRRDDGSQFNARLEGLAFQNGLGETLCRLVVIDITPQYNANEALRASELRFRTLFEQSSDAMLLVENGKYIDCNDAAMRMIGAVDKSQLLGKKIQELTPEFQPNGQRSSDLIQQHMAQARQKGNHRFEWWRLRLNGEGMWLEIMTTPLVVDGTTVMHVTWRDITERKRDEQRLMASEERLRLALVGSGMGVWVWQLGSNELYWDQRAQQIIGHSFDANPVPFSRMANAIHPEDLARATAILQRAVQEHQPFELEHRVVWPDGSIRYVAASGQVLPGEPRRLTGLIRDVTTQRLEQEELNYKNRLLEHILSNTPVVLGRLTSQGEILEMVGHGLRRMDVGDNELVGQNIADVYPDAMVQVRPLLSGQSVSFITTGIFHGESLYYQNYGFFDEQRQQAILFALDVTGSEQIKVQLRSEKEFTERLLDSSVDAIAALDQSGTVTAWNRTATLQTGVAPLQALGHYIWETPLGYAHTEFRELIAQALTGESVTRLAMKDMTPMGGYFDLYLVPLTRREENIGALLIMRDVTEREELLAETTRLKLRQQKAVLEAILTAQEDERRRIAESLHNGVGQLLYAIKLHLEHTADLPRTSPSFGLLEEAIRATRGISFELTPGVIEDFGLETAVKELVKRIPRPPIRLQSRVPRNLPKNLQIAVYRIVQELLNNIMKHAKAGEVFIYLEKEDNHLYLSVEDDGVGFDSALLSEVKGIGLSSIRNRVELFNGEFRLESRPGHGTIVNIQLPVA</sequence>
<dbReference type="InterPro" id="IPR036890">
    <property type="entry name" value="HATPase_C_sf"/>
</dbReference>
<dbReference type="CDD" id="cd00130">
    <property type="entry name" value="PAS"/>
    <property type="match status" value="4"/>
</dbReference>
<dbReference type="RefSeq" id="WP_135531540.1">
    <property type="nucleotide sequence ID" value="NZ_SRKZ01000004.1"/>
</dbReference>
<dbReference type="AlphaFoldDB" id="A0A4Z0MKT8"/>
<dbReference type="EC" id="2.7.13.3" evidence="2"/>
<dbReference type="InterPro" id="IPR005467">
    <property type="entry name" value="His_kinase_dom"/>
</dbReference>
<feature type="domain" description="PAC" evidence="8">
    <location>
        <begin position="276"/>
        <end position="326"/>
    </location>
</feature>
<dbReference type="Pfam" id="PF08447">
    <property type="entry name" value="PAS_3"/>
    <property type="match status" value="1"/>
</dbReference>
<dbReference type="Pfam" id="PF08448">
    <property type="entry name" value="PAS_4"/>
    <property type="match status" value="1"/>
</dbReference>
<evidence type="ECO:0000256" key="2">
    <source>
        <dbReference type="ARBA" id="ARBA00012438"/>
    </source>
</evidence>
<organism evidence="9 10">
    <name type="scientific">Hymenobacter wooponensis</name>
    <dbReference type="NCBI Taxonomy" id="1525360"/>
    <lineage>
        <taxon>Bacteria</taxon>
        <taxon>Pseudomonadati</taxon>
        <taxon>Bacteroidota</taxon>
        <taxon>Cytophagia</taxon>
        <taxon>Cytophagales</taxon>
        <taxon>Hymenobacteraceae</taxon>
        <taxon>Hymenobacter</taxon>
    </lineage>
</organism>
<evidence type="ECO:0000313" key="10">
    <source>
        <dbReference type="Proteomes" id="UP000298284"/>
    </source>
</evidence>
<evidence type="ECO:0000259" key="8">
    <source>
        <dbReference type="PROSITE" id="PS50113"/>
    </source>
</evidence>
<dbReference type="SMART" id="SM00387">
    <property type="entry name" value="HATPase_c"/>
    <property type="match status" value="1"/>
</dbReference>
<dbReference type="SMART" id="SM00091">
    <property type="entry name" value="PAS"/>
    <property type="match status" value="5"/>
</dbReference>
<dbReference type="CDD" id="cd16917">
    <property type="entry name" value="HATPase_UhpB-NarQ-NarX-like"/>
    <property type="match status" value="1"/>
</dbReference>
<dbReference type="InterPro" id="IPR035965">
    <property type="entry name" value="PAS-like_dom_sf"/>
</dbReference>
<comment type="catalytic activity">
    <reaction evidence="1">
        <text>ATP + protein L-histidine = ADP + protein N-phospho-L-histidine.</text>
        <dbReference type="EC" id="2.7.13.3"/>
    </reaction>
</comment>
<dbReference type="Gene3D" id="3.30.565.10">
    <property type="entry name" value="Histidine kinase-like ATPase, C-terminal domain"/>
    <property type="match status" value="1"/>
</dbReference>
<dbReference type="NCBIfam" id="TIGR00229">
    <property type="entry name" value="sensory_box"/>
    <property type="match status" value="4"/>
</dbReference>
<dbReference type="InterPro" id="IPR000700">
    <property type="entry name" value="PAS-assoc_C"/>
</dbReference>
<dbReference type="InterPro" id="IPR052162">
    <property type="entry name" value="Sensor_kinase/Photoreceptor"/>
</dbReference>
<name>A0A4Z0MKT8_9BACT</name>
<dbReference type="PANTHER" id="PTHR43304">
    <property type="entry name" value="PHYTOCHROME-LIKE PROTEIN CPH1"/>
    <property type="match status" value="1"/>
</dbReference>
<dbReference type="PANTHER" id="PTHR43304:SF1">
    <property type="entry name" value="PAC DOMAIN-CONTAINING PROTEIN"/>
    <property type="match status" value="1"/>
</dbReference>
<evidence type="ECO:0000256" key="5">
    <source>
        <dbReference type="ARBA" id="ARBA00022777"/>
    </source>
</evidence>
<protein>
    <recommendedName>
        <fullName evidence="2">histidine kinase</fullName>
        <ecNumber evidence="2">2.7.13.3</ecNumber>
    </recommendedName>
</protein>
<feature type="domain" description="PAS" evidence="7">
    <location>
        <begin position="567"/>
        <end position="637"/>
    </location>
</feature>
<proteinExistence type="predicted"/>
<dbReference type="Proteomes" id="UP000298284">
    <property type="component" value="Unassembled WGS sequence"/>
</dbReference>
<dbReference type="Pfam" id="PF02518">
    <property type="entry name" value="HATPase_c"/>
    <property type="match status" value="1"/>
</dbReference>